<protein>
    <submittedName>
        <fullName evidence="1">Uncharacterized protein</fullName>
    </submittedName>
</protein>
<dbReference type="AlphaFoldDB" id="A0A5B7I8N1"/>
<gene>
    <name evidence="1" type="ORF">E2C01_072731</name>
</gene>
<evidence type="ECO:0000313" key="2">
    <source>
        <dbReference type="Proteomes" id="UP000324222"/>
    </source>
</evidence>
<reference evidence="1 2" key="1">
    <citation type="submission" date="2019-05" db="EMBL/GenBank/DDBJ databases">
        <title>Another draft genome of Portunus trituberculatus and its Hox gene families provides insights of decapod evolution.</title>
        <authorList>
            <person name="Jeong J.-H."/>
            <person name="Song I."/>
            <person name="Kim S."/>
            <person name="Choi T."/>
            <person name="Kim D."/>
            <person name="Ryu S."/>
            <person name="Kim W."/>
        </authorList>
    </citation>
    <scope>NUCLEOTIDE SEQUENCE [LARGE SCALE GENOMIC DNA]</scope>
    <source>
        <tissue evidence="1">Muscle</tissue>
    </source>
</reference>
<organism evidence="1 2">
    <name type="scientific">Portunus trituberculatus</name>
    <name type="common">Swimming crab</name>
    <name type="synonym">Neptunus trituberculatus</name>
    <dbReference type="NCBI Taxonomy" id="210409"/>
    <lineage>
        <taxon>Eukaryota</taxon>
        <taxon>Metazoa</taxon>
        <taxon>Ecdysozoa</taxon>
        <taxon>Arthropoda</taxon>
        <taxon>Crustacea</taxon>
        <taxon>Multicrustacea</taxon>
        <taxon>Malacostraca</taxon>
        <taxon>Eumalacostraca</taxon>
        <taxon>Eucarida</taxon>
        <taxon>Decapoda</taxon>
        <taxon>Pleocyemata</taxon>
        <taxon>Brachyura</taxon>
        <taxon>Eubrachyura</taxon>
        <taxon>Portunoidea</taxon>
        <taxon>Portunidae</taxon>
        <taxon>Portuninae</taxon>
        <taxon>Portunus</taxon>
    </lineage>
</organism>
<dbReference type="Proteomes" id="UP000324222">
    <property type="component" value="Unassembled WGS sequence"/>
</dbReference>
<comment type="caution">
    <text evidence="1">The sequence shown here is derived from an EMBL/GenBank/DDBJ whole genome shotgun (WGS) entry which is preliminary data.</text>
</comment>
<keyword evidence="2" id="KW-1185">Reference proteome</keyword>
<name>A0A5B7I8N1_PORTR</name>
<evidence type="ECO:0000313" key="1">
    <source>
        <dbReference type="EMBL" id="MPC78246.1"/>
    </source>
</evidence>
<dbReference type="EMBL" id="VSRR010047951">
    <property type="protein sequence ID" value="MPC78246.1"/>
    <property type="molecule type" value="Genomic_DNA"/>
</dbReference>
<sequence length="83" mass="8259">MGVPGDTSRQGRGQAVVTPALSSVWVEGGAGSAGGGEGRAGRGAGARAPRSCQCVLGALPYPLVLRLGDSPALRRACRLVLCV</sequence>
<accession>A0A5B7I8N1</accession>
<proteinExistence type="predicted"/>